<dbReference type="AlphaFoldDB" id="A0AAW1EC25"/>
<organism evidence="2 3">
    <name type="scientific">Zoarces viviparus</name>
    <name type="common">Viviparous eelpout</name>
    <name type="synonym">Blennius viviparus</name>
    <dbReference type="NCBI Taxonomy" id="48416"/>
    <lineage>
        <taxon>Eukaryota</taxon>
        <taxon>Metazoa</taxon>
        <taxon>Chordata</taxon>
        <taxon>Craniata</taxon>
        <taxon>Vertebrata</taxon>
        <taxon>Euteleostomi</taxon>
        <taxon>Actinopterygii</taxon>
        <taxon>Neopterygii</taxon>
        <taxon>Teleostei</taxon>
        <taxon>Neoteleostei</taxon>
        <taxon>Acanthomorphata</taxon>
        <taxon>Eupercaria</taxon>
        <taxon>Perciformes</taxon>
        <taxon>Cottioidei</taxon>
        <taxon>Zoarcales</taxon>
        <taxon>Zoarcidae</taxon>
        <taxon>Zoarcinae</taxon>
        <taxon>Zoarces</taxon>
    </lineage>
</organism>
<reference evidence="2 3" key="1">
    <citation type="journal article" date="2024" name="Genome Biol. Evol.">
        <title>Chromosome-level genome assembly of the viviparous eelpout Zoarces viviparus.</title>
        <authorList>
            <person name="Fuhrmann N."/>
            <person name="Brasseur M.V."/>
            <person name="Bakowski C.E."/>
            <person name="Podsiadlowski L."/>
            <person name="Prost S."/>
            <person name="Krehenwinkel H."/>
            <person name="Mayer C."/>
        </authorList>
    </citation>
    <scope>NUCLEOTIDE SEQUENCE [LARGE SCALE GENOMIC DNA]</scope>
    <source>
        <strain evidence="2">NO-MEL_2022_Ind0_liver</strain>
    </source>
</reference>
<accession>A0AAW1EC25</accession>
<sequence length="71" mass="8007">MYPLEYQKKKEEKLRTSTAAASESRDSIKNDTTSPPTLCSSDTRDWKSSTVKDVDTEPPVLQSRRIKTSDA</sequence>
<evidence type="ECO:0000256" key="1">
    <source>
        <dbReference type="SAM" id="MobiDB-lite"/>
    </source>
</evidence>
<feature type="region of interest" description="Disordered" evidence="1">
    <location>
        <begin position="1"/>
        <end position="71"/>
    </location>
</feature>
<feature type="compositionally biased region" description="Basic and acidic residues" evidence="1">
    <location>
        <begin position="1"/>
        <end position="15"/>
    </location>
</feature>
<comment type="caution">
    <text evidence="2">The sequence shown here is derived from an EMBL/GenBank/DDBJ whole genome shotgun (WGS) entry which is preliminary data.</text>
</comment>
<evidence type="ECO:0000313" key="2">
    <source>
        <dbReference type="EMBL" id="KAK9519219.1"/>
    </source>
</evidence>
<dbReference type="Proteomes" id="UP001488805">
    <property type="component" value="Unassembled WGS sequence"/>
</dbReference>
<protein>
    <submittedName>
        <fullName evidence="2">Uncharacterized protein</fullName>
    </submittedName>
</protein>
<evidence type="ECO:0000313" key="3">
    <source>
        <dbReference type="Proteomes" id="UP001488805"/>
    </source>
</evidence>
<keyword evidence="3" id="KW-1185">Reference proteome</keyword>
<dbReference type="EMBL" id="JBCEZU010000434">
    <property type="protein sequence ID" value="KAK9519219.1"/>
    <property type="molecule type" value="Genomic_DNA"/>
</dbReference>
<name>A0AAW1EC25_ZOAVI</name>
<feature type="compositionally biased region" description="Basic and acidic residues" evidence="1">
    <location>
        <begin position="42"/>
        <end position="55"/>
    </location>
</feature>
<proteinExistence type="predicted"/>
<gene>
    <name evidence="2" type="ORF">VZT92_021960</name>
</gene>
<feature type="compositionally biased region" description="Polar residues" evidence="1">
    <location>
        <begin position="30"/>
        <end position="41"/>
    </location>
</feature>